<dbReference type="AlphaFoldDB" id="A0AAF0HAM9"/>
<dbReference type="Pfam" id="PF00528">
    <property type="entry name" value="BPD_transp_1"/>
    <property type="match status" value="1"/>
</dbReference>
<dbReference type="Gene3D" id="1.10.3720.10">
    <property type="entry name" value="MetI-like"/>
    <property type="match status" value="1"/>
</dbReference>
<evidence type="ECO:0000256" key="10">
    <source>
        <dbReference type="ARBA" id="ARBA00037054"/>
    </source>
</evidence>
<comment type="subunit">
    <text evidence="3 12">The complex is composed of two ATP-binding proteins (UgpC), two transmembrane proteins (UgpA and UgpE) and a solute-binding protein (UgpB).</text>
</comment>
<comment type="subcellular location">
    <subcellularLocation>
        <location evidence="12">Cell inner membrane</location>
        <topology evidence="12">Multi-pass membrane protein</topology>
    </subcellularLocation>
    <subcellularLocation>
        <location evidence="1 11">Cell membrane</location>
        <topology evidence="1 11">Multi-pass membrane protein</topology>
    </subcellularLocation>
</comment>
<evidence type="ECO:0000256" key="2">
    <source>
        <dbReference type="ARBA" id="ARBA00009306"/>
    </source>
</evidence>
<feature type="transmembrane region" description="Helical" evidence="11">
    <location>
        <begin position="249"/>
        <end position="272"/>
    </location>
</feature>
<feature type="transmembrane region" description="Helical" evidence="11">
    <location>
        <begin position="184"/>
        <end position="209"/>
    </location>
</feature>
<dbReference type="InterPro" id="IPR035906">
    <property type="entry name" value="MetI-like_sf"/>
</dbReference>
<evidence type="ECO:0000313" key="14">
    <source>
        <dbReference type="EMBL" id="WHA42916.1"/>
    </source>
</evidence>
<feature type="domain" description="ABC transmembrane type-1" evidence="13">
    <location>
        <begin position="74"/>
        <end position="267"/>
    </location>
</feature>
<evidence type="ECO:0000256" key="3">
    <source>
        <dbReference type="ARBA" id="ARBA00011557"/>
    </source>
</evidence>
<keyword evidence="7 11" id="KW-0812">Transmembrane</keyword>
<evidence type="ECO:0000256" key="9">
    <source>
        <dbReference type="ARBA" id="ARBA00023136"/>
    </source>
</evidence>
<organism evidence="14 15">
    <name type="scientific">Agrobacterium larrymoorei</name>
    <dbReference type="NCBI Taxonomy" id="160699"/>
    <lineage>
        <taxon>Bacteria</taxon>
        <taxon>Pseudomonadati</taxon>
        <taxon>Pseudomonadota</taxon>
        <taxon>Alphaproteobacteria</taxon>
        <taxon>Hyphomicrobiales</taxon>
        <taxon>Rhizobiaceae</taxon>
        <taxon>Rhizobium/Agrobacterium group</taxon>
        <taxon>Agrobacterium</taxon>
    </lineage>
</organism>
<evidence type="ECO:0000256" key="1">
    <source>
        <dbReference type="ARBA" id="ARBA00004651"/>
    </source>
</evidence>
<reference evidence="14" key="1">
    <citation type="submission" date="2023-05" db="EMBL/GenBank/DDBJ databases">
        <title>Complete genome sequence of Agrobacterium larrymoorei CFBP5477.</title>
        <authorList>
            <person name="Yen H.-C."/>
            <person name="Chou L."/>
            <person name="Lin Y.-C."/>
            <person name="Lai E.-M."/>
            <person name="Kuo C.-H."/>
        </authorList>
    </citation>
    <scope>NUCLEOTIDE SEQUENCE</scope>
    <source>
        <strain evidence="14">CFBP5477</strain>
    </source>
</reference>
<protein>
    <recommendedName>
        <fullName evidence="4 12">sn-glycerol-3-phosphate transport system permease protein UgpE</fullName>
    </recommendedName>
</protein>
<keyword evidence="5 11" id="KW-0813">Transport</keyword>
<dbReference type="GO" id="GO:0005886">
    <property type="term" value="C:plasma membrane"/>
    <property type="evidence" value="ECO:0007669"/>
    <property type="project" value="UniProtKB-SubCell"/>
</dbReference>
<name>A0AAF0HAM9_9HYPH</name>
<dbReference type="PROSITE" id="PS50928">
    <property type="entry name" value="ABC_TM1"/>
    <property type="match status" value="1"/>
</dbReference>
<feature type="transmembrane region" description="Helical" evidence="11">
    <location>
        <begin position="7"/>
        <end position="29"/>
    </location>
</feature>
<dbReference type="Proteomes" id="UP000298664">
    <property type="component" value="Chromosome Linear"/>
</dbReference>
<keyword evidence="8 11" id="KW-1133">Transmembrane helix</keyword>
<accession>A0AAF0HAM9</accession>
<evidence type="ECO:0000256" key="8">
    <source>
        <dbReference type="ARBA" id="ARBA00022989"/>
    </source>
</evidence>
<dbReference type="NCBIfam" id="NF008210">
    <property type="entry name" value="PRK10973.1"/>
    <property type="match status" value="1"/>
</dbReference>
<dbReference type="GO" id="GO:0055085">
    <property type="term" value="P:transmembrane transport"/>
    <property type="evidence" value="ECO:0007669"/>
    <property type="project" value="InterPro"/>
</dbReference>
<feature type="transmembrane region" description="Helical" evidence="11">
    <location>
        <begin position="142"/>
        <end position="163"/>
    </location>
</feature>
<keyword evidence="9 11" id="KW-0472">Membrane</keyword>
<evidence type="ECO:0000313" key="15">
    <source>
        <dbReference type="Proteomes" id="UP000298664"/>
    </source>
</evidence>
<dbReference type="PANTHER" id="PTHR43744">
    <property type="entry name" value="ABC TRANSPORTER PERMEASE PROTEIN MG189-RELATED-RELATED"/>
    <property type="match status" value="1"/>
</dbReference>
<dbReference type="InterPro" id="IPR000515">
    <property type="entry name" value="MetI-like"/>
</dbReference>
<feature type="transmembrane region" description="Helical" evidence="11">
    <location>
        <begin position="106"/>
        <end position="122"/>
    </location>
</feature>
<keyword evidence="6 12" id="KW-1003">Cell membrane</keyword>
<evidence type="ECO:0000256" key="7">
    <source>
        <dbReference type="ARBA" id="ARBA00022692"/>
    </source>
</evidence>
<feature type="transmembrane region" description="Helical" evidence="11">
    <location>
        <begin position="78"/>
        <end position="99"/>
    </location>
</feature>
<dbReference type="SUPFAM" id="SSF161098">
    <property type="entry name" value="MetI-like"/>
    <property type="match status" value="1"/>
</dbReference>
<gene>
    <name evidence="12 14" type="primary">ugpE</name>
    <name evidence="14" type="ORF">CFBP5477_016740</name>
</gene>
<comment type="function">
    <text evidence="10 12">Part of the ABC transporter complex UgpBAEC involved in sn-glycerol-3-phosphate (G3P) import. Probably responsible for the translocation of the substrate across the membrane.</text>
</comment>
<proteinExistence type="inferred from homology"/>
<evidence type="ECO:0000256" key="5">
    <source>
        <dbReference type="ARBA" id="ARBA00022448"/>
    </source>
</evidence>
<evidence type="ECO:0000256" key="6">
    <source>
        <dbReference type="ARBA" id="ARBA00022475"/>
    </source>
</evidence>
<dbReference type="EMBL" id="CP124734">
    <property type="protein sequence ID" value="WHA42916.1"/>
    <property type="molecule type" value="Genomic_DNA"/>
</dbReference>
<evidence type="ECO:0000256" key="4">
    <source>
        <dbReference type="ARBA" id="ARBA00020515"/>
    </source>
</evidence>
<evidence type="ECO:0000256" key="12">
    <source>
        <dbReference type="RuleBase" id="RU363056"/>
    </source>
</evidence>
<dbReference type="CDD" id="cd06261">
    <property type="entry name" value="TM_PBP2"/>
    <property type="match status" value="1"/>
</dbReference>
<evidence type="ECO:0000256" key="11">
    <source>
        <dbReference type="RuleBase" id="RU363032"/>
    </source>
</evidence>
<evidence type="ECO:0000259" key="13">
    <source>
        <dbReference type="PROSITE" id="PS50928"/>
    </source>
</evidence>
<comment type="similarity">
    <text evidence="2 11">Belongs to the binding-protein-dependent transport system permease family.</text>
</comment>
<sequence>MYKTKPLDHLILIIGSIFLIMPVLVAFMTSTHTAAQINMNGLTLLPGDNFVGTYEKVLTQKGGFTGQITGLNMVINSLILGVGFAVGKIALSMLAAYAIVYFRFRFATFAFWVIFTTLLLPLEVRIMPSYEVMSKLGLLNSYTGLIVPLLASATGTFYFRQFFKSVPDEILEAARIDGAGPVKFFIDILLPLSRTMVAAIFIIMFVYGWNQYLWPMLMTNDEGFFTIMRGIKSILLVSVGSQLPDYNEAFALAVLAMLPPVAIVVIFQSWFIKGLTESDK</sequence>
<keyword evidence="12" id="KW-0997">Cell inner membrane</keyword>
<dbReference type="PANTHER" id="PTHR43744:SF8">
    <property type="entry name" value="SN-GLYCEROL-3-PHOSPHATE TRANSPORT SYSTEM PERMEASE PROTEIN UGPE"/>
    <property type="match status" value="1"/>
</dbReference>
<dbReference type="RefSeq" id="WP_137394930.1">
    <property type="nucleotide sequence ID" value="NZ_CP124734.1"/>
</dbReference>